<keyword evidence="2" id="KW-1185">Reference proteome</keyword>
<accession>A0AAV4XQD8</accession>
<dbReference type="Proteomes" id="UP001054945">
    <property type="component" value="Unassembled WGS sequence"/>
</dbReference>
<protein>
    <submittedName>
        <fullName evidence="1">Uncharacterized protein</fullName>
    </submittedName>
</protein>
<sequence>MREEGGILKCDWMEEWTTDAIVERELRYRLFVPDEYREIQNILAWLYSISDHRISPATPPWSWEYGQPLTGFIGIGQFNETREEGWILKCDWIEEWTNHAMERVGFGTGFCSQMGTPVLKR</sequence>
<evidence type="ECO:0000313" key="2">
    <source>
        <dbReference type="Proteomes" id="UP001054945"/>
    </source>
</evidence>
<evidence type="ECO:0000313" key="1">
    <source>
        <dbReference type="EMBL" id="GIY97256.1"/>
    </source>
</evidence>
<dbReference type="AlphaFoldDB" id="A0AAV4XQD8"/>
<organism evidence="1 2">
    <name type="scientific">Caerostris extrusa</name>
    <name type="common">Bark spider</name>
    <name type="synonym">Caerostris bankana</name>
    <dbReference type="NCBI Taxonomy" id="172846"/>
    <lineage>
        <taxon>Eukaryota</taxon>
        <taxon>Metazoa</taxon>
        <taxon>Ecdysozoa</taxon>
        <taxon>Arthropoda</taxon>
        <taxon>Chelicerata</taxon>
        <taxon>Arachnida</taxon>
        <taxon>Araneae</taxon>
        <taxon>Araneomorphae</taxon>
        <taxon>Entelegynae</taxon>
        <taxon>Araneoidea</taxon>
        <taxon>Araneidae</taxon>
        <taxon>Caerostris</taxon>
    </lineage>
</organism>
<name>A0AAV4XQD8_CAEEX</name>
<proteinExistence type="predicted"/>
<dbReference type="EMBL" id="BPLR01000758">
    <property type="protein sequence ID" value="GIY97256.1"/>
    <property type="molecule type" value="Genomic_DNA"/>
</dbReference>
<gene>
    <name evidence="1" type="ORF">CEXT_7641</name>
</gene>
<reference evidence="1 2" key="1">
    <citation type="submission" date="2021-06" db="EMBL/GenBank/DDBJ databases">
        <title>Caerostris extrusa draft genome.</title>
        <authorList>
            <person name="Kono N."/>
            <person name="Arakawa K."/>
        </authorList>
    </citation>
    <scope>NUCLEOTIDE SEQUENCE [LARGE SCALE GENOMIC DNA]</scope>
</reference>
<comment type="caution">
    <text evidence="1">The sequence shown here is derived from an EMBL/GenBank/DDBJ whole genome shotgun (WGS) entry which is preliminary data.</text>
</comment>